<proteinExistence type="predicted"/>
<evidence type="ECO:0008006" key="3">
    <source>
        <dbReference type="Google" id="ProtNLM"/>
    </source>
</evidence>
<evidence type="ECO:0000313" key="1">
    <source>
        <dbReference type="EMBL" id="AJJ37136.1"/>
    </source>
</evidence>
<sequence length="40" mass="4705">MAKYKAYPEYKDSGVEWLGEIPKEWKVSRVKYIAPFQVGL</sequence>
<evidence type="ECO:0000313" key="2">
    <source>
        <dbReference type="Proteomes" id="UP000031883"/>
    </source>
</evidence>
<dbReference type="Proteomes" id="UP000031883">
    <property type="component" value="Chromosome"/>
</dbReference>
<name>A0ABN4FID5_9GAMM</name>
<dbReference type="SUPFAM" id="SSF116734">
    <property type="entry name" value="DNA methylase specificity domain"/>
    <property type="match status" value="1"/>
</dbReference>
<reference evidence="1 2" key="1">
    <citation type="journal article" date="2015" name="Genome Announc.">
        <title>Thirty-Two Complete Genome Assemblies of Nine Yersinia Species, Including Y. pestis, Y. pseudotuberculosis, and Y. enterocolitica.</title>
        <authorList>
            <person name="Johnson S.L."/>
            <person name="Daligault H.E."/>
            <person name="Davenport K.W."/>
            <person name="Jaissle J."/>
            <person name="Frey K.G."/>
            <person name="Ladner J.T."/>
            <person name="Broomall S.M."/>
            <person name="Bishop-Lilly K.A."/>
            <person name="Bruce D.C."/>
            <person name="Coyne S.R."/>
            <person name="Gibbons H.S."/>
            <person name="Lo C.C."/>
            <person name="Munk A.C."/>
            <person name="Rosenzweig C.N."/>
            <person name="Koroleva G.I."/>
            <person name="Palacios G.F."/>
            <person name="Redden C.L."/>
            <person name="Xu Y."/>
            <person name="Minogue T.D."/>
            <person name="Chain P.S."/>
        </authorList>
    </citation>
    <scope>NUCLEOTIDE SEQUENCE [LARGE SCALE GENOMIC DNA]</scope>
    <source>
        <strain evidence="1 2">Y231</strain>
    </source>
</reference>
<protein>
    <recommendedName>
        <fullName evidence="3">Restriction endonuclease subunit S</fullName>
    </recommendedName>
</protein>
<organism evidence="1 2">
    <name type="scientific">Yersinia rochesterensis</name>
    <dbReference type="NCBI Taxonomy" id="1604335"/>
    <lineage>
        <taxon>Bacteria</taxon>
        <taxon>Pseudomonadati</taxon>
        <taxon>Pseudomonadota</taxon>
        <taxon>Gammaproteobacteria</taxon>
        <taxon>Enterobacterales</taxon>
        <taxon>Yersiniaceae</taxon>
        <taxon>Yersinia</taxon>
    </lineage>
</organism>
<accession>A0ABN4FID5</accession>
<dbReference type="RefSeq" id="WP_261373545.1">
    <property type="nucleotide sequence ID" value="NZ_CABHXS010000124.1"/>
</dbReference>
<dbReference type="EMBL" id="CP009997">
    <property type="protein sequence ID" value="AJJ37136.1"/>
    <property type="molecule type" value="Genomic_DNA"/>
</dbReference>
<keyword evidence="2" id="KW-1185">Reference proteome</keyword>
<gene>
    <name evidence="1" type="ORF">CH54_1924</name>
</gene>